<dbReference type="Gene3D" id="3.30.700.20">
    <property type="entry name" value="Hypothetical protein ph0010, domain 1"/>
    <property type="match status" value="1"/>
</dbReference>
<dbReference type="AlphaFoldDB" id="A0A5D8QIV1"/>
<dbReference type="NCBIfam" id="TIGR04335">
    <property type="entry name" value="AmmeMemoSam_A"/>
    <property type="match status" value="1"/>
</dbReference>
<dbReference type="SUPFAM" id="SSF53213">
    <property type="entry name" value="LigB-like"/>
    <property type="match status" value="1"/>
</dbReference>
<dbReference type="PANTHER" id="PTHR13016:SF0">
    <property type="entry name" value="AMME SYNDROME CANDIDATE GENE 1 PROTEIN"/>
    <property type="match status" value="1"/>
</dbReference>
<accession>A0A5D8QIV1</accession>
<dbReference type="InterPro" id="IPR023473">
    <property type="entry name" value="AMMECR1"/>
</dbReference>
<protein>
    <submittedName>
        <fullName evidence="2">AmmeMemoRadiSam system protein A</fullName>
    </submittedName>
</protein>
<dbReference type="GO" id="GO:0016702">
    <property type="term" value="F:oxidoreductase activity, acting on single donors with incorporation of molecular oxygen, incorporation of two atoms of oxygen"/>
    <property type="evidence" value="ECO:0007669"/>
    <property type="project" value="UniProtKB-ARBA"/>
</dbReference>
<dbReference type="PANTHER" id="PTHR13016">
    <property type="entry name" value="AMMECR1 HOMOLOG"/>
    <property type="match status" value="1"/>
</dbReference>
<dbReference type="InterPro" id="IPR002733">
    <property type="entry name" value="AMMECR1_domain"/>
</dbReference>
<keyword evidence="3" id="KW-1185">Reference proteome</keyword>
<dbReference type="InterPro" id="IPR027485">
    <property type="entry name" value="AMMECR1_N"/>
</dbReference>
<evidence type="ECO:0000259" key="1">
    <source>
        <dbReference type="PROSITE" id="PS51112"/>
    </source>
</evidence>
<dbReference type="RefSeq" id="WP_149544399.1">
    <property type="nucleotide sequence ID" value="NZ_VTPS01000002.1"/>
</dbReference>
<dbReference type="CDD" id="cd07951">
    <property type="entry name" value="ED_3B_N_AMMECR1"/>
    <property type="match status" value="1"/>
</dbReference>
<evidence type="ECO:0000313" key="3">
    <source>
        <dbReference type="Proteomes" id="UP000322976"/>
    </source>
</evidence>
<organism evidence="2 3">
    <name type="scientific">Calorimonas adulescens</name>
    <dbReference type="NCBI Taxonomy" id="2606906"/>
    <lineage>
        <taxon>Bacteria</taxon>
        <taxon>Bacillati</taxon>
        <taxon>Bacillota</taxon>
        <taxon>Clostridia</taxon>
        <taxon>Thermoanaerobacterales</taxon>
        <taxon>Thermoanaerobacteraceae</taxon>
        <taxon>Calorimonas</taxon>
    </lineage>
</organism>
<dbReference type="SUPFAM" id="SSF143447">
    <property type="entry name" value="AMMECR1-like"/>
    <property type="match status" value="1"/>
</dbReference>
<proteinExistence type="predicted"/>
<dbReference type="NCBIfam" id="TIGR00296">
    <property type="entry name" value="TIGR00296 family protein"/>
    <property type="match status" value="1"/>
</dbReference>
<evidence type="ECO:0000313" key="2">
    <source>
        <dbReference type="EMBL" id="TZE83208.1"/>
    </source>
</evidence>
<reference evidence="2 3" key="1">
    <citation type="submission" date="2019-08" db="EMBL/GenBank/DDBJ databases">
        <title>Calorimonas adulescens gen. nov., sp. nov., an anaerobic thermophilic bacterium from Sakhalin hot spring.</title>
        <authorList>
            <person name="Khomyakova M.A."/>
            <person name="Merkel A.Y."/>
            <person name="Novikov A."/>
            <person name="Bonch-Osmolovskaya E.A."/>
            <person name="Slobodkin A.I."/>
        </authorList>
    </citation>
    <scope>NUCLEOTIDE SEQUENCE [LARGE SCALE GENOMIC DNA]</scope>
    <source>
        <strain evidence="2 3">A05MB</strain>
    </source>
</reference>
<dbReference type="InterPro" id="IPR027623">
    <property type="entry name" value="AmmeMemoSam_A"/>
</dbReference>
<comment type="caution">
    <text evidence="2">The sequence shown here is derived from an EMBL/GenBank/DDBJ whole genome shotgun (WGS) entry which is preliminary data.</text>
</comment>
<dbReference type="GO" id="GO:0008198">
    <property type="term" value="F:ferrous iron binding"/>
    <property type="evidence" value="ECO:0007669"/>
    <property type="project" value="InterPro"/>
</dbReference>
<dbReference type="Pfam" id="PF02900">
    <property type="entry name" value="LigB"/>
    <property type="match status" value="1"/>
</dbReference>
<dbReference type="EMBL" id="VTPS01000002">
    <property type="protein sequence ID" value="TZE83208.1"/>
    <property type="molecule type" value="Genomic_DNA"/>
</dbReference>
<dbReference type="Pfam" id="PF01871">
    <property type="entry name" value="AMMECR1"/>
    <property type="match status" value="1"/>
</dbReference>
<dbReference type="Gene3D" id="3.40.830.10">
    <property type="entry name" value="LigB-like"/>
    <property type="match status" value="1"/>
</dbReference>
<gene>
    <name evidence="2" type="primary">amrA</name>
    <name evidence="2" type="ORF">FWJ32_02515</name>
</gene>
<dbReference type="Proteomes" id="UP000322976">
    <property type="component" value="Unassembled WGS sequence"/>
</dbReference>
<feature type="domain" description="AMMECR1" evidence="1">
    <location>
        <begin position="286"/>
        <end position="456"/>
    </location>
</feature>
<sequence length="456" mass="51212">MGKVLASFLTPHPPIIIPEVGKGEEKRIQKTIDAMDEVSKKISSLKPQTILIISPHGYVFRDAVCVHGMQELLGDLSYFGAHNVNMSFENNIVMAEKIIEEANSHGIRCLKADEKLSERYSLDLELDHGTIVPLYFVAKQYSKFKLVHISYGFLRFEELYRFGTIIQKVIKSLEDDVVVIASGDLSHKLTMNSPNGYTPKGKIFDERILELLGQMKVDDILGMDKGLIEEAAECGFRSILIMLGILDSINVVPRIISHEGPFGVGYGVAEFIVKDDYKNNGMEADKKMDPYVRLAKQSLEYYITRHMIIPVPEGLPEEMYNKRAGTFVSLKKGGELRGCIGTISPVRKNIAEEIIHNAVSAGTEDPRFYPVTEDELSAIVYSVDVLSKPEPVKDRSFLDPKRYGVIVKKGFRTGVLLPDLEGVDSVDEQINIALRKAGIVPNEDYELYRFEVVRHE</sequence>
<dbReference type="InterPro" id="IPR036071">
    <property type="entry name" value="AMMECR1_dom_sf"/>
</dbReference>
<name>A0A5D8QIV1_9THEO</name>
<dbReference type="PROSITE" id="PS51112">
    <property type="entry name" value="AMMECR1"/>
    <property type="match status" value="1"/>
</dbReference>
<dbReference type="InterPro" id="IPR004183">
    <property type="entry name" value="Xdiol_dOase_suB"/>
</dbReference>
<dbReference type="NCBIfam" id="TIGR04336">
    <property type="entry name" value="AmmeMemoSam_B"/>
    <property type="match status" value="1"/>
</dbReference>